<feature type="transmembrane region" description="Helical" evidence="2">
    <location>
        <begin position="174"/>
        <end position="191"/>
    </location>
</feature>
<dbReference type="Proteomes" id="UP001596086">
    <property type="component" value="Unassembled WGS sequence"/>
</dbReference>
<feature type="transmembrane region" description="Helical" evidence="2">
    <location>
        <begin position="76"/>
        <end position="97"/>
    </location>
</feature>
<name>A0ABW0RVC4_9BURK</name>
<dbReference type="CDD" id="cd01610">
    <property type="entry name" value="PAP2_like"/>
    <property type="match status" value="1"/>
</dbReference>
<dbReference type="EMBL" id="JBHSMZ010000001">
    <property type="protein sequence ID" value="MFC5547440.1"/>
    <property type="molecule type" value="Genomic_DNA"/>
</dbReference>
<feature type="transmembrane region" description="Helical" evidence="2">
    <location>
        <begin position="203"/>
        <end position="220"/>
    </location>
</feature>
<dbReference type="SMART" id="SM00014">
    <property type="entry name" value="acidPPc"/>
    <property type="match status" value="1"/>
</dbReference>
<dbReference type="InterPro" id="IPR000326">
    <property type="entry name" value="PAP2/HPO"/>
</dbReference>
<evidence type="ECO:0000313" key="5">
    <source>
        <dbReference type="Proteomes" id="UP001596086"/>
    </source>
</evidence>
<keyword evidence="5" id="KW-1185">Reference proteome</keyword>
<keyword evidence="2" id="KW-1133">Transmembrane helix</keyword>
<reference evidence="5" key="1">
    <citation type="journal article" date="2019" name="Int. J. Syst. Evol. Microbiol.">
        <title>The Global Catalogue of Microorganisms (GCM) 10K type strain sequencing project: providing services to taxonomists for standard genome sequencing and annotation.</title>
        <authorList>
            <consortium name="The Broad Institute Genomics Platform"/>
            <consortium name="The Broad Institute Genome Sequencing Center for Infectious Disease"/>
            <person name="Wu L."/>
            <person name="Ma J."/>
        </authorList>
    </citation>
    <scope>NUCLEOTIDE SEQUENCE [LARGE SCALE GENOMIC DNA]</scope>
    <source>
        <strain evidence="5">CGMCC 4.5798</strain>
    </source>
</reference>
<feature type="region of interest" description="Disordered" evidence="1">
    <location>
        <begin position="255"/>
        <end position="277"/>
    </location>
</feature>
<keyword evidence="2" id="KW-0812">Transmembrane</keyword>
<keyword evidence="2" id="KW-0472">Membrane</keyword>
<dbReference type="SUPFAM" id="SSF48317">
    <property type="entry name" value="Acid phosphatase/Vanadium-dependent haloperoxidase"/>
    <property type="match status" value="1"/>
</dbReference>
<proteinExistence type="predicted"/>
<dbReference type="PANTHER" id="PTHR14969:SF13">
    <property type="entry name" value="AT30094P"/>
    <property type="match status" value="1"/>
</dbReference>
<gene>
    <name evidence="4" type="ORF">ACFPO9_02785</name>
</gene>
<feature type="transmembrane region" description="Helical" evidence="2">
    <location>
        <begin position="147"/>
        <end position="168"/>
    </location>
</feature>
<evidence type="ECO:0000256" key="1">
    <source>
        <dbReference type="SAM" id="MobiDB-lite"/>
    </source>
</evidence>
<dbReference type="PANTHER" id="PTHR14969">
    <property type="entry name" value="SPHINGOSINE-1-PHOSPHATE PHOSPHOHYDROLASE"/>
    <property type="match status" value="1"/>
</dbReference>
<evidence type="ECO:0000259" key="3">
    <source>
        <dbReference type="SMART" id="SM00014"/>
    </source>
</evidence>
<dbReference type="InterPro" id="IPR036938">
    <property type="entry name" value="PAP2/HPO_sf"/>
</dbReference>
<feature type="transmembrane region" description="Helical" evidence="2">
    <location>
        <begin position="48"/>
        <end position="69"/>
    </location>
</feature>
<dbReference type="RefSeq" id="WP_379766716.1">
    <property type="nucleotide sequence ID" value="NZ_JBHSMZ010000001.1"/>
</dbReference>
<organism evidence="4 5">
    <name type="scientific">Massilia aerilata</name>
    <dbReference type="NCBI Taxonomy" id="453817"/>
    <lineage>
        <taxon>Bacteria</taxon>
        <taxon>Pseudomonadati</taxon>
        <taxon>Pseudomonadota</taxon>
        <taxon>Betaproteobacteria</taxon>
        <taxon>Burkholderiales</taxon>
        <taxon>Oxalobacteraceae</taxon>
        <taxon>Telluria group</taxon>
        <taxon>Massilia</taxon>
    </lineage>
</organism>
<comment type="caution">
    <text evidence="4">The sequence shown here is derived from an EMBL/GenBank/DDBJ whole genome shotgun (WGS) entry which is preliminary data.</text>
</comment>
<protein>
    <submittedName>
        <fullName evidence="4">Phosphatase PAP2 family protein</fullName>
    </submittedName>
</protein>
<accession>A0ABW0RVC4</accession>
<dbReference type="Gene3D" id="1.20.144.10">
    <property type="entry name" value="Phosphatidic acid phosphatase type 2/haloperoxidase"/>
    <property type="match status" value="1"/>
</dbReference>
<feature type="transmembrane region" description="Helical" evidence="2">
    <location>
        <begin position="117"/>
        <end position="140"/>
    </location>
</feature>
<sequence>MRPPLGSPWAWLPPATALALLALLLATGGNQPVFLALNHAGHAVPPLLWLHLTMFGDGAVALALVLPCIRRLPHCFWAALAAAVFAALWTQVTKQFIDLPRPLAALPLDQFYQAGPAYRRVSFPSGHAAAAFAIAGIWVMGVEGKRLLRALALLLAALVGLSRIMVGVHWPADVLWGMLGGWLGAGLGLALQGRRCWRSSGVAGWLAGLVLAAVAASLLVSRHIGIPEVLPAQRLVGGVCLLWGGREMARMLPQLRRRRTRSPPQHKAAPLEEGVDG</sequence>
<feature type="domain" description="Phosphatidic acid phosphatase type 2/haloperoxidase" evidence="3">
    <location>
        <begin position="74"/>
        <end position="189"/>
    </location>
</feature>
<evidence type="ECO:0000313" key="4">
    <source>
        <dbReference type="EMBL" id="MFC5547440.1"/>
    </source>
</evidence>
<dbReference type="Pfam" id="PF01569">
    <property type="entry name" value="PAP2"/>
    <property type="match status" value="1"/>
</dbReference>
<evidence type="ECO:0000256" key="2">
    <source>
        <dbReference type="SAM" id="Phobius"/>
    </source>
</evidence>